<evidence type="ECO:0000256" key="6">
    <source>
        <dbReference type="ARBA" id="ARBA00022840"/>
    </source>
</evidence>
<dbReference type="NCBIfam" id="TIGR00545">
    <property type="entry name" value="lipoyltrans"/>
    <property type="match status" value="1"/>
</dbReference>
<dbReference type="SUPFAM" id="SSF82649">
    <property type="entry name" value="SufE/NifU"/>
    <property type="match status" value="1"/>
</dbReference>
<evidence type="ECO:0000313" key="9">
    <source>
        <dbReference type="EMBL" id="MDQ0567911.1"/>
    </source>
</evidence>
<keyword evidence="6" id="KW-0067">ATP-binding</keyword>
<reference evidence="9" key="1">
    <citation type="submission" date="2023-07" db="EMBL/GenBank/DDBJ databases">
        <title>Genomic Encyclopedia of Type Strains, Phase IV (KMG-IV): sequencing the most valuable type-strain genomes for metagenomic binning, comparative biology and taxonomic classification.</title>
        <authorList>
            <person name="Goeker M."/>
        </authorList>
    </citation>
    <scope>NUCLEOTIDE SEQUENCE [LARGE SCALE GENOMIC DNA]</scope>
    <source>
        <strain evidence="9">DSM 22019</strain>
    </source>
</reference>
<dbReference type="Gene3D" id="3.30.930.10">
    <property type="entry name" value="Bira Bifunctional Protein, Domain 2"/>
    <property type="match status" value="1"/>
</dbReference>
<evidence type="ECO:0000256" key="7">
    <source>
        <dbReference type="ARBA" id="ARBA00048037"/>
    </source>
</evidence>
<dbReference type="InterPro" id="IPR004143">
    <property type="entry name" value="BPL_LPL_catalytic"/>
</dbReference>
<comment type="pathway">
    <text evidence="2">Protein modification; protein lipoylation via exogenous pathway; protein N(6)-(lipoyl)lysine from lipoate: step 1/2.</text>
</comment>
<evidence type="ECO:0000259" key="8">
    <source>
        <dbReference type="PROSITE" id="PS51733"/>
    </source>
</evidence>
<organism evidence="9 10">
    <name type="scientific">Mycoplasma yeatsii</name>
    <dbReference type="NCBI Taxonomy" id="51365"/>
    <lineage>
        <taxon>Bacteria</taxon>
        <taxon>Bacillati</taxon>
        <taxon>Mycoplasmatota</taxon>
        <taxon>Mollicutes</taxon>
        <taxon>Mycoplasmataceae</taxon>
        <taxon>Mycoplasma</taxon>
    </lineage>
</organism>
<evidence type="ECO:0000256" key="1">
    <source>
        <dbReference type="ARBA" id="ARBA00005085"/>
    </source>
</evidence>
<dbReference type="EC" id="6.3.1.20" evidence="3"/>
<comment type="pathway">
    <text evidence="1">Protein modification; protein lipoylation via exogenous pathway; protein N(6)-(lipoyl)lysine from lipoate: step 2/2.</text>
</comment>
<dbReference type="Pfam" id="PF21948">
    <property type="entry name" value="LplA-B_cat"/>
    <property type="match status" value="1"/>
</dbReference>
<gene>
    <name evidence="9" type="ORF">J2Z63_000557</name>
</gene>
<name>A0ABU0NEP3_9MOLU</name>
<accession>A0ABU0NEP3</accession>
<evidence type="ECO:0000256" key="5">
    <source>
        <dbReference type="ARBA" id="ARBA00022741"/>
    </source>
</evidence>
<keyword evidence="10" id="KW-1185">Reference proteome</keyword>
<evidence type="ECO:0000256" key="2">
    <source>
        <dbReference type="ARBA" id="ARBA00005124"/>
    </source>
</evidence>
<evidence type="ECO:0000313" key="10">
    <source>
        <dbReference type="Proteomes" id="UP001236620"/>
    </source>
</evidence>
<feature type="domain" description="BPL/LPL catalytic" evidence="8">
    <location>
        <begin position="27"/>
        <end position="216"/>
    </location>
</feature>
<dbReference type="Gene3D" id="3.30.390.50">
    <property type="entry name" value="CO dehydrogenase flavoprotein, C-terminal domain"/>
    <property type="match status" value="1"/>
</dbReference>
<dbReference type="RefSeq" id="WP_307444997.1">
    <property type="nucleotide sequence ID" value="NZ_JAUSWP010000004.1"/>
</dbReference>
<comment type="catalytic activity">
    <reaction evidence="7">
        <text>L-lysyl-[lipoyl-carrier protein] + (R)-lipoate + ATP = N(6)-[(R)-lipoyl]-L-lysyl-[lipoyl-carrier protein] + AMP + diphosphate + H(+)</text>
        <dbReference type="Rhea" id="RHEA:49288"/>
        <dbReference type="Rhea" id="RHEA-COMP:10500"/>
        <dbReference type="Rhea" id="RHEA-COMP:10502"/>
        <dbReference type="ChEBI" id="CHEBI:15378"/>
        <dbReference type="ChEBI" id="CHEBI:29969"/>
        <dbReference type="ChEBI" id="CHEBI:30616"/>
        <dbReference type="ChEBI" id="CHEBI:33019"/>
        <dbReference type="ChEBI" id="CHEBI:83088"/>
        <dbReference type="ChEBI" id="CHEBI:83099"/>
        <dbReference type="ChEBI" id="CHEBI:456215"/>
        <dbReference type="EC" id="6.3.1.20"/>
    </reaction>
</comment>
<dbReference type="PANTHER" id="PTHR12561">
    <property type="entry name" value="LIPOATE-PROTEIN LIGASE"/>
    <property type="match status" value="1"/>
</dbReference>
<dbReference type="Pfam" id="PF10437">
    <property type="entry name" value="Lip_prot_lig_C"/>
    <property type="match status" value="1"/>
</dbReference>
<proteinExistence type="predicted"/>
<dbReference type="InterPro" id="IPR004562">
    <property type="entry name" value="LipoylTrfase_LipoateP_Ligase"/>
</dbReference>
<dbReference type="InterPro" id="IPR019491">
    <property type="entry name" value="Lipoate_protein_ligase_C"/>
</dbReference>
<dbReference type="Proteomes" id="UP001236620">
    <property type="component" value="Unassembled WGS sequence"/>
</dbReference>
<keyword evidence="4 9" id="KW-0436">Ligase</keyword>
<dbReference type="PANTHER" id="PTHR12561:SF3">
    <property type="entry name" value="LIPOYLTRANSFERASE 1, MITOCHONDRIAL"/>
    <property type="match status" value="1"/>
</dbReference>
<dbReference type="PROSITE" id="PS51733">
    <property type="entry name" value="BPL_LPL_CATALYTIC"/>
    <property type="match status" value="1"/>
</dbReference>
<protein>
    <recommendedName>
        <fullName evidence="3">lipoate--protein ligase</fullName>
        <ecNumber evidence="3">6.3.1.20</ecNumber>
    </recommendedName>
</protein>
<comment type="caution">
    <text evidence="9">The sequence shown here is derived from an EMBL/GenBank/DDBJ whole genome shotgun (WGS) entry which is preliminary data.</text>
</comment>
<dbReference type="GO" id="GO:0016979">
    <property type="term" value="F:lipoate-protein ligase activity"/>
    <property type="evidence" value="ECO:0007669"/>
    <property type="project" value="UniProtKB-EC"/>
</dbReference>
<dbReference type="EMBL" id="JAUSWP010000004">
    <property type="protein sequence ID" value="MDQ0567911.1"/>
    <property type="molecule type" value="Genomic_DNA"/>
</dbReference>
<evidence type="ECO:0000256" key="4">
    <source>
        <dbReference type="ARBA" id="ARBA00022598"/>
    </source>
</evidence>
<sequence>MINLLISKYHDPAINLAIEEYLTYHWESKDPIVFFWQNANTIVVGRNQNTFAEINLTEAWKDGVKIIKRNTGGGTVYQDLGNVCYSLIVDNSTDDVDYQKALQPIITYLNENKIPAEFSGRNDMVIDGYKVSGNAQLKTKTKTLVHGTLLFNVDLSKIAKYLIVDPEKLKHQQVRSKPARVRNIKDFFKDLNIDINLDTFISNVIDSYVKNEDIHWIELTDEEIQTINKAKLEKYDRWEWNFGRNTNFSLNKKKYLETKGFIQISLDVDNGTIKDIKIYGDFLGTQGTEELEQSLIGVDFKQEDIEKVLDKYDLEEIFAKNFTKEDFIKLLFE</sequence>
<dbReference type="InterPro" id="IPR045864">
    <property type="entry name" value="aa-tRNA-synth_II/BPL/LPL"/>
</dbReference>
<keyword evidence="5" id="KW-0547">Nucleotide-binding</keyword>
<evidence type="ECO:0000256" key="3">
    <source>
        <dbReference type="ARBA" id="ARBA00012367"/>
    </source>
</evidence>
<dbReference type="SUPFAM" id="SSF55681">
    <property type="entry name" value="Class II aaRS and biotin synthetases"/>
    <property type="match status" value="1"/>
</dbReference>
<dbReference type="CDD" id="cd16443">
    <property type="entry name" value="LplA"/>
    <property type="match status" value="1"/>
</dbReference>